<dbReference type="Proteomes" id="UP001222325">
    <property type="component" value="Unassembled WGS sequence"/>
</dbReference>
<dbReference type="EMBL" id="JARJCN010000026">
    <property type="protein sequence ID" value="KAJ7088424.1"/>
    <property type="molecule type" value="Genomic_DNA"/>
</dbReference>
<dbReference type="AlphaFoldDB" id="A0AAD6U8D0"/>
<feature type="region of interest" description="Disordered" evidence="1">
    <location>
        <begin position="108"/>
        <end position="156"/>
    </location>
</feature>
<feature type="compositionally biased region" description="Polar residues" evidence="1">
    <location>
        <begin position="116"/>
        <end position="132"/>
    </location>
</feature>
<evidence type="ECO:0000313" key="3">
    <source>
        <dbReference type="Proteomes" id="UP001222325"/>
    </source>
</evidence>
<sequence>MHAGERRRNNETKGQRLLVVAVPSRCGYAEVEKKMAQDRTRWPCETELTSTSIYASFSDLRLKRPDPRGGGDVPNHPDSEYCRMSSCLCLDPKFYVFTRGWRRGARREARPRNAIQLCSPQINPKPVSQNQGPSPWPQVRSSQSQPPQSASASLLRPSGAHVKYRPHTTPYHTIPSLPRRAARCGAMQYMRVRCGPNFQVQVIKSVQVQVTMSKSKPAPIPVPAPCQVPCNPCPPKIPPSRRALPMPTPLPRRRLLKLLAIRRAPQTHPFVLCCPLTPLHTMIHSAPYDTIRYVMIRPDSNPIPRC</sequence>
<reference evidence="2" key="1">
    <citation type="submission" date="2023-03" db="EMBL/GenBank/DDBJ databases">
        <title>Massive genome expansion in bonnet fungi (Mycena s.s.) driven by repeated elements and novel gene families across ecological guilds.</title>
        <authorList>
            <consortium name="Lawrence Berkeley National Laboratory"/>
            <person name="Harder C.B."/>
            <person name="Miyauchi S."/>
            <person name="Viragh M."/>
            <person name="Kuo A."/>
            <person name="Thoen E."/>
            <person name="Andreopoulos B."/>
            <person name="Lu D."/>
            <person name="Skrede I."/>
            <person name="Drula E."/>
            <person name="Henrissat B."/>
            <person name="Morin E."/>
            <person name="Kohler A."/>
            <person name="Barry K."/>
            <person name="LaButti K."/>
            <person name="Morin E."/>
            <person name="Salamov A."/>
            <person name="Lipzen A."/>
            <person name="Mereny Z."/>
            <person name="Hegedus B."/>
            <person name="Baldrian P."/>
            <person name="Stursova M."/>
            <person name="Weitz H."/>
            <person name="Taylor A."/>
            <person name="Grigoriev I.V."/>
            <person name="Nagy L.G."/>
            <person name="Martin F."/>
            <person name="Kauserud H."/>
        </authorList>
    </citation>
    <scope>NUCLEOTIDE SEQUENCE</scope>
    <source>
        <strain evidence="2">CBHHK173m</strain>
    </source>
</reference>
<accession>A0AAD6U8D0</accession>
<protein>
    <submittedName>
        <fullName evidence="2">Uncharacterized protein</fullName>
    </submittedName>
</protein>
<organism evidence="2 3">
    <name type="scientific">Mycena belliarum</name>
    <dbReference type="NCBI Taxonomy" id="1033014"/>
    <lineage>
        <taxon>Eukaryota</taxon>
        <taxon>Fungi</taxon>
        <taxon>Dikarya</taxon>
        <taxon>Basidiomycota</taxon>
        <taxon>Agaricomycotina</taxon>
        <taxon>Agaricomycetes</taxon>
        <taxon>Agaricomycetidae</taxon>
        <taxon>Agaricales</taxon>
        <taxon>Marasmiineae</taxon>
        <taxon>Mycenaceae</taxon>
        <taxon>Mycena</taxon>
    </lineage>
</organism>
<gene>
    <name evidence="2" type="ORF">B0H15DRAFT_290666</name>
</gene>
<evidence type="ECO:0000313" key="2">
    <source>
        <dbReference type="EMBL" id="KAJ7088424.1"/>
    </source>
</evidence>
<proteinExistence type="predicted"/>
<comment type="caution">
    <text evidence="2">The sequence shown here is derived from an EMBL/GenBank/DDBJ whole genome shotgun (WGS) entry which is preliminary data.</text>
</comment>
<name>A0AAD6U8D0_9AGAR</name>
<keyword evidence="3" id="KW-1185">Reference proteome</keyword>
<evidence type="ECO:0000256" key="1">
    <source>
        <dbReference type="SAM" id="MobiDB-lite"/>
    </source>
</evidence>
<feature type="compositionally biased region" description="Low complexity" evidence="1">
    <location>
        <begin position="137"/>
        <end position="153"/>
    </location>
</feature>